<dbReference type="SUPFAM" id="SSF53850">
    <property type="entry name" value="Periplasmic binding protein-like II"/>
    <property type="match status" value="1"/>
</dbReference>
<dbReference type="EMBL" id="FWXD01000035">
    <property type="protein sequence ID" value="SMC29470.1"/>
    <property type="molecule type" value="Genomic_DNA"/>
</dbReference>
<dbReference type="PANTHER" id="PTHR35936:SF25">
    <property type="entry name" value="ABC TRANSPORTER SUBSTRATE-BINDING PROTEIN"/>
    <property type="match status" value="1"/>
</dbReference>
<evidence type="ECO:0000259" key="2">
    <source>
        <dbReference type="Pfam" id="PF00497"/>
    </source>
</evidence>
<dbReference type="PANTHER" id="PTHR35936">
    <property type="entry name" value="MEMBRANE-BOUND LYTIC MUREIN TRANSGLYCOSYLASE F"/>
    <property type="match status" value="1"/>
</dbReference>
<sequence>MLNPADARRASSIAVTGRLRHARAMLARQTLLRVLAGWAGAALLLAGLLPSALAAPTVVRLSNGEWPPFMSAARPGGGVVTQIVTEAFAQEGIKAEYEYLPWKRALSDAANGRLAGSVGWSRTAEREPLFYYSQPILEAPELLFHLKTQALPWRTMDDLYKKTIGGGLGYYYGDEFENAEKAGRIHVERVVNDEQNLHKLLAGRIDAAVINVHVGYDLLATRFSTADAARIVADGRPVRVGQWHLILSRKLAGNQQLMASFNRGLAKLRGSGRLAQLMRGLEEGR</sequence>
<protein>
    <submittedName>
        <fullName evidence="3">Polar amino acid transport system substrate-binding protein</fullName>
    </submittedName>
</protein>
<dbReference type="RefSeq" id="WP_139799000.1">
    <property type="nucleotide sequence ID" value="NZ_FWXD01000035.1"/>
</dbReference>
<keyword evidence="4" id="KW-1185">Reference proteome</keyword>
<dbReference type="OrthoDB" id="8583266at2"/>
<name>A0A1W1XZT1_9NEIS</name>
<dbReference type="PROSITE" id="PS51318">
    <property type="entry name" value="TAT"/>
    <property type="match status" value="1"/>
</dbReference>
<dbReference type="AlphaFoldDB" id="A0A1W1XZT1"/>
<evidence type="ECO:0000256" key="1">
    <source>
        <dbReference type="ARBA" id="ARBA00022729"/>
    </source>
</evidence>
<dbReference type="Gene3D" id="3.40.190.10">
    <property type="entry name" value="Periplasmic binding protein-like II"/>
    <property type="match status" value="2"/>
</dbReference>
<proteinExistence type="predicted"/>
<reference evidence="3 4" key="1">
    <citation type="submission" date="2017-04" db="EMBL/GenBank/DDBJ databases">
        <authorList>
            <person name="Afonso C.L."/>
            <person name="Miller P.J."/>
            <person name="Scott M.A."/>
            <person name="Spackman E."/>
            <person name="Goraichik I."/>
            <person name="Dimitrov K.M."/>
            <person name="Suarez D.L."/>
            <person name="Swayne D.E."/>
        </authorList>
    </citation>
    <scope>NUCLEOTIDE SEQUENCE [LARGE SCALE GENOMIC DNA]</scope>
    <source>
        <strain evidence="3 4">DSM 23236</strain>
    </source>
</reference>
<organism evidence="3 4">
    <name type="scientific">Andreprevotia lacus DSM 23236</name>
    <dbReference type="NCBI Taxonomy" id="1121001"/>
    <lineage>
        <taxon>Bacteria</taxon>
        <taxon>Pseudomonadati</taxon>
        <taxon>Pseudomonadota</taxon>
        <taxon>Betaproteobacteria</taxon>
        <taxon>Neisseriales</taxon>
        <taxon>Chitinibacteraceae</taxon>
        <taxon>Andreprevotia</taxon>
    </lineage>
</organism>
<dbReference type="InterPro" id="IPR001638">
    <property type="entry name" value="Solute-binding_3/MltF_N"/>
</dbReference>
<feature type="domain" description="Solute-binding protein family 3/N-terminal" evidence="2">
    <location>
        <begin position="63"/>
        <end position="278"/>
    </location>
</feature>
<dbReference type="STRING" id="1121001.SAMN02745857_03858"/>
<dbReference type="InterPro" id="IPR006311">
    <property type="entry name" value="TAT_signal"/>
</dbReference>
<dbReference type="Pfam" id="PF00497">
    <property type="entry name" value="SBP_bac_3"/>
    <property type="match status" value="1"/>
</dbReference>
<evidence type="ECO:0000313" key="4">
    <source>
        <dbReference type="Proteomes" id="UP000192761"/>
    </source>
</evidence>
<accession>A0A1W1XZT1</accession>
<gene>
    <name evidence="3" type="ORF">SAMN02745857_03858</name>
</gene>
<evidence type="ECO:0000313" key="3">
    <source>
        <dbReference type="EMBL" id="SMC29470.1"/>
    </source>
</evidence>
<dbReference type="Proteomes" id="UP000192761">
    <property type="component" value="Unassembled WGS sequence"/>
</dbReference>
<keyword evidence="1" id="KW-0732">Signal</keyword>